<organism evidence="1 2">
    <name type="scientific">Prorocentrum cordatum</name>
    <dbReference type="NCBI Taxonomy" id="2364126"/>
    <lineage>
        <taxon>Eukaryota</taxon>
        <taxon>Sar</taxon>
        <taxon>Alveolata</taxon>
        <taxon>Dinophyceae</taxon>
        <taxon>Prorocentrales</taxon>
        <taxon>Prorocentraceae</taxon>
        <taxon>Prorocentrum</taxon>
    </lineage>
</organism>
<evidence type="ECO:0000313" key="1">
    <source>
        <dbReference type="EMBL" id="CAK0807498.1"/>
    </source>
</evidence>
<reference evidence="1" key="1">
    <citation type="submission" date="2023-10" db="EMBL/GenBank/DDBJ databases">
        <authorList>
            <person name="Chen Y."/>
            <person name="Shah S."/>
            <person name="Dougan E. K."/>
            <person name="Thang M."/>
            <person name="Chan C."/>
        </authorList>
    </citation>
    <scope>NUCLEOTIDE SEQUENCE [LARGE SCALE GENOMIC DNA]</scope>
</reference>
<protein>
    <submittedName>
        <fullName evidence="1">Uncharacterized protein</fullName>
    </submittedName>
</protein>
<accession>A0ABN9QMZ1</accession>
<feature type="non-terminal residue" evidence="1">
    <location>
        <position position="260"/>
    </location>
</feature>
<gene>
    <name evidence="1" type="ORF">PCOR1329_LOCUS13366</name>
</gene>
<proteinExistence type="predicted"/>
<name>A0ABN9QMZ1_9DINO</name>
<evidence type="ECO:0000313" key="2">
    <source>
        <dbReference type="Proteomes" id="UP001189429"/>
    </source>
</evidence>
<comment type="caution">
    <text evidence="1">The sequence shown here is derived from an EMBL/GenBank/DDBJ whole genome shotgun (WGS) entry which is preliminary data.</text>
</comment>
<keyword evidence="2" id="KW-1185">Reference proteome</keyword>
<dbReference type="EMBL" id="CAUYUJ010003944">
    <property type="protein sequence ID" value="CAK0807498.1"/>
    <property type="molecule type" value="Genomic_DNA"/>
</dbReference>
<dbReference type="Proteomes" id="UP001189429">
    <property type="component" value="Unassembled WGS sequence"/>
</dbReference>
<sequence>MLKAAGSPDLTLAMDLARGFPLVGEMPRSGAVRPCTPGPRESPGRLLVGAPEKNERILRRIRAAGHSDANVAEALRDRARAEVEAGQACCRPPPPGLAGVVLSPRFGPDEGWRVVGGWRSRKARAIDNLTASGVNATAAAHESIAHDTLDRLVAAVQSLAAGGASVEHVRFRKDEASAHAWQRLGLAFQRFPLYLLRIVYPRFVDDFFGADADSALPGDGAVSSAPLARLVIQELLGRRLDPQKSVTAARSFVALGVSVS</sequence>